<name>A0A3S5CKL8_9PLAT</name>
<comment type="caution">
    <text evidence="1">The sequence shown here is derived from an EMBL/GenBank/DDBJ whole genome shotgun (WGS) entry which is preliminary data.</text>
</comment>
<evidence type="ECO:0000313" key="2">
    <source>
        <dbReference type="Proteomes" id="UP000784294"/>
    </source>
</evidence>
<dbReference type="EMBL" id="CAAALY010027433">
    <property type="protein sequence ID" value="VEL16171.1"/>
    <property type="molecule type" value="Genomic_DNA"/>
</dbReference>
<accession>A0A3S5CKL8</accession>
<gene>
    <name evidence="1" type="ORF">PXEA_LOCUS9611</name>
</gene>
<sequence length="122" mass="13252">MVTYSQRPSQRTFSLIVRFNRLPGHQAAVYLASQTVKHTDFVNISNSSVSASATMPGSKGSASGVCSNPVTCLTEMDIDALTSHISSYTLGEVCRLSESIILDSTEWQPGQGLIFTVSYHYN</sequence>
<organism evidence="1 2">
    <name type="scientific">Protopolystoma xenopodis</name>
    <dbReference type="NCBI Taxonomy" id="117903"/>
    <lineage>
        <taxon>Eukaryota</taxon>
        <taxon>Metazoa</taxon>
        <taxon>Spiralia</taxon>
        <taxon>Lophotrochozoa</taxon>
        <taxon>Platyhelminthes</taxon>
        <taxon>Monogenea</taxon>
        <taxon>Polyopisthocotylea</taxon>
        <taxon>Polystomatidea</taxon>
        <taxon>Polystomatidae</taxon>
        <taxon>Protopolystoma</taxon>
    </lineage>
</organism>
<dbReference type="AlphaFoldDB" id="A0A3S5CKL8"/>
<evidence type="ECO:0000313" key="1">
    <source>
        <dbReference type="EMBL" id="VEL16171.1"/>
    </source>
</evidence>
<keyword evidence="2" id="KW-1185">Reference proteome</keyword>
<protein>
    <submittedName>
        <fullName evidence="1">Uncharacterized protein</fullName>
    </submittedName>
</protein>
<proteinExistence type="predicted"/>
<dbReference type="Proteomes" id="UP000784294">
    <property type="component" value="Unassembled WGS sequence"/>
</dbReference>
<reference evidence="1" key="1">
    <citation type="submission" date="2018-11" db="EMBL/GenBank/DDBJ databases">
        <authorList>
            <consortium name="Pathogen Informatics"/>
        </authorList>
    </citation>
    <scope>NUCLEOTIDE SEQUENCE</scope>
</reference>